<dbReference type="EMBL" id="JAIWIU010000158">
    <property type="protein sequence ID" value="MCA2018222.1"/>
    <property type="molecule type" value="Genomic_DNA"/>
</dbReference>
<comment type="caution">
    <text evidence="2">The sequence shown here is derived from an EMBL/GenBank/DDBJ whole genome shotgun (WGS) entry which is preliminary data.</text>
</comment>
<dbReference type="PANTHER" id="PTHR39173">
    <property type="entry name" value="ACETYLTRANSFERASE"/>
    <property type="match status" value="1"/>
</dbReference>
<dbReference type="SUPFAM" id="SSF55729">
    <property type="entry name" value="Acyl-CoA N-acyltransferases (Nat)"/>
    <property type="match status" value="1"/>
</dbReference>
<reference evidence="3" key="1">
    <citation type="submission" date="2023-07" db="EMBL/GenBank/DDBJ databases">
        <title>Molecular identification of indigenous halophilic bacteria isolated from red sea cost, biodegradation of synthetic dyes and assessment of degraded metabolite toxicity.</title>
        <authorList>
            <person name="Chaieb K."/>
            <person name="Altayb H.N."/>
        </authorList>
    </citation>
    <scope>NUCLEOTIDE SEQUENCE [LARGE SCALE GENOMIC DNA]</scope>
    <source>
        <strain evidence="3">K20</strain>
    </source>
</reference>
<accession>A0ABS7YT52</accession>
<gene>
    <name evidence="2" type="ORF">LDJ79_19030</name>
</gene>
<evidence type="ECO:0000259" key="1">
    <source>
        <dbReference type="PROSITE" id="PS51186"/>
    </source>
</evidence>
<dbReference type="EC" id="2.3.1.-" evidence="2"/>
<dbReference type="InterPro" id="IPR000182">
    <property type="entry name" value="GNAT_dom"/>
</dbReference>
<dbReference type="Gene3D" id="3.40.630.30">
    <property type="match status" value="1"/>
</dbReference>
<keyword evidence="2" id="KW-0012">Acyltransferase</keyword>
<dbReference type="InterPro" id="IPR016181">
    <property type="entry name" value="Acyl_CoA_acyltransferase"/>
</dbReference>
<sequence length="177" mass="19962">MEIQLAHSSHQEMFARYMQICLAAKLDYYELAEGNHKRFLAQLVANAQGQQLPEGWVPCSTYFVIQDGEILGAIRVRHGTNDVIVNDIGHIGYDTKPSVRGKGVASSLLDFVKTHVIDAPAYLICDQHNIASRKVIEHAQGVWDEDFSQQPEHSDRLRYLLAPSSFDHDKPSQCCIR</sequence>
<dbReference type="GO" id="GO:0016746">
    <property type="term" value="F:acyltransferase activity"/>
    <property type="evidence" value="ECO:0007669"/>
    <property type="project" value="UniProtKB-KW"/>
</dbReference>
<organism evidence="2 3">
    <name type="scientific">Vibrio tritonius</name>
    <dbReference type="NCBI Taxonomy" id="1435069"/>
    <lineage>
        <taxon>Bacteria</taxon>
        <taxon>Pseudomonadati</taxon>
        <taxon>Pseudomonadota</taxon>
        <taxon>Gammaproteobacteria</taxon>
        <taxon>Vibrionales</taxon>
        <taxon>Vibrionaceae</taxon>
        <taxon>Vibrio</taxon>
    </lineage>
</organism>
<dbReference type="Pfam" id="PF00583">
    <property type="entry name" value="Acetyltransf_1"/>
    <property type="match status" value="1"/>
</dbReference>
<protein>
    <submittedName>
        <fullName evidence="2">GNAT family N-acetyltransferase</fullName>
        <ecNumber evidence="2">2.3.1.-</ecNumber>
    </submittedName>
</protein>
<evidence type="ECO:0000313" key="2">
    <source>
        <dbReference type="EMBL" id="MCA2018222.1"/>
    </source>
</evidence>
<dbReference type="CDD" id="cd04301">
    <property type="entry name" value="NAT_SF"/>
    <property type="match status" value="1"/>
</dbReference>
<dbReference type="PANTHER" id="PTHR39173:SF1">
    <property type="entry name" value="ACETYLTRANSFERASE"/>
    <property type="match status" value="1"/>
</dbReference>
<feature type="domain" description="N-acetyltransferase" evidence="1">
    <location>
        <begin position="18"/>
        <end position="163"/>
    </location>
</feature>
<dbReference type="Proteomes" id="UP001199044">
    <property type="component" value="Unassembled WGS sequence"/>
</dbReference>
<name>A0ABS7YT52_9VIBR</name>
<keyword evidence="3" id="KW-1185">Reference proteome</keyword>
<proteinExistence type="predicted"/>
<evidence type="ECO:0000313" key="3">
    <source>
        <dbReference type="Proteomes" id="UP001199044"/>
    </source>
</evidence>
<dbReference type="PROSITE" id="PS51186">
    <property type="entry name" value="GNAT"/>
    <property type="match status" value="1"/>
</dbReference>
<keyword evidence="2" id="KW-0808">Transferase</keyword>
<dbReference type="RefSeq" id="WP_225251715.1">
    <property type="nucleotide sequence ID" value="NZ_JAIWIU010000158.1"/>
</dbReference>